<keyword evidence="6" id="KW-0067">ATP-binding</keyword>
<feature type="region of interest" description="Disordered" evidence="7">
    <location>
        <begin position="79"/>
        <end position="117"/>
    </location>
</feature>
<dbReference type="PANTHER" id="PTHR45800:SF4">
    <property type="entry name" value="PHOSPHATIDYLINOSITOL 4-KINASE GAMMA 3"/>
    <property type="match status" value="1"/>
</dbReference>
<dbReference type="AlphaFoldDB" id="A0ABD0U3A8"/>
<evidence type="ECO:0000313" key="11">
    <source>
        <dbReference type="Proteomes" id="UP001552299"/>
    </source>
</evidence>
<gene>
    <name evidence="10" type="ORF">M5K25_025030</name>
</gene>
<keyword evidence="4" id="KW-0547">Nucleotide-binding</keyword>
<dbReference type="PROSITE" id="PS50290">
    <property type="entry name" value="PI3_4_KINASE_3"/>
    <property type="match status" value="1"/>
</dbReference>
<feature type="domain" description="PI3K/PI4K catalytic" evidence="9">
    <location>
        <begin position="460"/>
        <end position="656"/>
    </location>
</feature>
<reference evidence="10 11" key="1">
    <citation type="journal article" date="2024" name="Plant Biotechnol. J.">
        <title>Dendrobium thyrsiflorum genome and its molecular insights into genes involved in important horticultural traits.</title>
        <authorList>
            <person name="Chen B."/>
            <person name="Wang J.Y."/>
            <person name="Zheng P.J."/>
            <person name="Li K.L."/>
            <person name="Liang Y.M."/>
            <person name="Chen X.F."/>
            <person name="Zhang C."/>
            <person name="Zhao X."/>
            <person name="He X."/>
            <person name="Zhang G.Q."/>
            <person name="Liu Z.J."/>
            <person name="Xu Q."/>
        </authorList>
    </citation>
    <scope>NUCLEOTIDE SEQUENCE [LARGE SCALE GENOMIC DNA]</scope>
    <source>
        <strain evidence="10">GZMU011</strain>
    </source>
</reference>
<evidence type="ECO:0000313" key="10">
    <source>
        <dbReference type="EMBL" id="KAL0906529.1"/>
    </source>
</evidence>
<evidence type="ECO:0000256" key="3">
    <source>
        <dbReference type="ARBA" id="ARBA00022679"/>
    </source>
</evidence>
<evidence type="ECO:0000256" key="1">
    <source>
        <dbReference type="ARBA" id="ARBA00008941"/>
    </source>
</evidence>
<evidence type="ECO:0000256" key="7">
    <source>
        <dbReference type="SAM" id="MobiDB-lite"/>
    </source>
</evidence>
<protein>
    <recommendedName>
        <fullName evidence="2">1-phosphatidylinositol 4-kinase</fullName>
        <ecNumber evidence="2">2.7.1.67</ecNumber>
    </recommendedName>
</protein>
<dbReference type="GO" id="GO:0004430">
    <property type="term" value="F:1-phosphatidylinositol 4-kinase activity"/>
    <property type="evidence" value="ECO:0007669"/>
    <property type="project" value="UniProtKB-EC"/>
</dbReference>
<accession>A0ABD0U3A8</accession>
<evidence type="ECO:0000256" key="5">
    <source>
        <dbReference type="ARBA" id="ARBA00022777"/>
    </source>
</evidence>
<evidence type="ECO:0000256" key="4">
    <source>
        <dbReference type="ARBA" id="ARBA00022741"/>
    </source>
</evidence>
<proteinExistence type="inferred from homology"/>
<comment type="caution">
    <text evidence="10">The sequence shown here is derived from an EMBL/GenBank/DDBJ whole genome shotgun (WGS) entry which is preliminary data.</text>
</comment>
<dbReference type="PROSITE" id="PS50053">
    <property type="entry name" value="UBIQUITIN_2"/>
    <property type="match status" value="1"/>
</dbReference>
<dbReference type="GO" id="GO:0005524">
    <property type="term" value="F:ATP binding"/>
    <property type="evidence" value="ECO:0007669"/>
    <property type="project" value="UniProtKB-KW"/>
</dbReference>
<sequence length="656" mass="73681">MPEQSWFPQLLLSCLHKWPYQAKQGQTRAKPTCSKISVTLIEIKKMIYKNEGFEIVYQRRRVRSERVEEENHQEDIMAERIPERDEGQSSQPIRISEDPDNVAPVGGSVPSIDPTPVGMDDMNAMSGNMMQLQMMNMMMQMMEKMQTMVGSAAPGVPPVVTPVTPTTPGSSINVETGDPPMYQLNMVSEPFVITTRKKICSHNGGFGWLLRKDSNTKSSHKSEQQVSVFWTPGQQGNACWNLWTANLNALDSRTASYWVLELLTASGLCCNLWTATLIIQEFLVRSAHCSLEQILVYLAVPSSSMIPMPAFESDSISSVKLRIQRCKGFMFKKKKLVFDDRELSRNDCLIRDYDISDGNVLHLVIHLSDIGFVTVKTYIYKYNDVVIHWIVHKCAKVRTQPIDKDLNLSILAPTTTNKEECKKPLKREVWIEPFVVNPKIILSPVIKNLIQSASTGLDKGNPPVMSSDGTSCTYFMQDVSGQEFVVIFKPIDEEPMAENNPRGLPLSLDGIGLKKGMRVGEGALREIAAYLLGHPISGCRTSVCDKFGFSGVPPTIMVCSLSDCFNHSKKLDSATLDFKVGSMQMYVNNCGRCEDLGPRAFPMEEIYKITVLDIRLANANRHDGNIWSCKEGEEWRIVLVPIDHRHCLPKDVSLLF</sequence>
<dbReference type="InterPro" id="IPR000626">
    <property type="entry name" value="Ubiquitin-like_dom"/>
</dbReference>
<evidence type="ECO:0000256" key="2">
    <source>
        <dbReference type="ARBA" id="ARBA00012169"/>
    </source>
</evidence>
<dbReference type="Proteomes" id="UP001552299">
    <property type="component" value="Unassembled WGS sequence"/>
</dbReference>
<dbReference type="Pfam" id="PF00454">
    <property type="entry name" value="PI3_PI4_kinase"/>
    <property type="match status" value="1"/>
</dbReference>
<comment type="similarity">
    <text evidence="1">Belongs to the PI3/PI4-kinase family. Type II PI4K subfamily.</text>
</comment>
<keyword evidence="11" id="KW-1185">Reference proteome</keyword>
<dbReference type="InterPro" id="IPR044571">
    <property type="entry name" value="P4KG1-8"/>
</dbReference>
<name>A0ABD0U3A8_DENTH</name>
<evidence type="ECO:0000256" key="6">
    <source>
        <dbReference type="ARBA" id="ARBA00022840"/>
    </source>
</evidence>
<evidence type="ECO:0000259" key="8">
    <source>
        <dbReference type="PROSITE" id="PS50053"/>
    </source>
</evidence>
<keyword evidence="3" id="KW-0808">Transferase</keyword>
<dbReference type="EMBL" id="JANQDX010000018">
    <property type="protein sequence ID" value="KAL0906529.1"/>
    <property type="molecule type" value="Genomic_DNA"/>
</dbReference>
<dbReference type="Gene3D" id="3.10.20.90">
    <property type="entry name" value="Phosphatidylinositol 3-kinase Catalytic Subunit, Chain A, domain 1"/>
    <property type="match status" value="1"/>
</dbReference>
<keyword evidence="5" id="KW-0418">Kinase</keyword>
<dbReference type="InterPro" id="IPR029071">
    <property type="entry name" value="Ubiquitin-like_domsf"/>
</dbReference>
<dbReference type="PANTHER" id="PTHR45800">
    <property type="entry name" value="PHOSPHATIDYLINOSITOL 4-KINASE GAMMA"/>
    <property type="match status" value="1"/>
</dbReference>
<dbReference type="InterPro" id="IPR000403">
    <property type="entry name" value="PI3/4_kinase_cat_dom"/>
</dbReference>
<dbReference type="SUPFAM" id="SSF54236">
    <property type="entry name" value="Ubiquitin-like"/>
    <property type="match status" value="1"/>
</dbReference>
<dbReference type="EC" id="2.7.1.67" evidence="2"/>
<organism evidence="10 11">
    <name type="scientific">Dendrobium thyrsiflorum</name>
    <name type="common">Pinecone-like raceme dendrobium</name>
    <name type="synonym">Orchid</name>
    <dbReference type="NCBI Taxonomy" id="117978"/>
    <lineage>
        <taxon>Eukaryota</taxon>
        <taxon>Viridiplantae</taxon>
        <taxon>Streptophyta</taxon>
        <taxon>Embryophyta</taxon>
        <taxon>Tracheophyta</taxon>
        <taxon>Spermatophyta</taxon>
        <taxon>Magnoliopsida</taxon>
        <taxon>Liliopsida</taxon>
        <taxon>Asparagales</taxon>
        <taxon>Orchidaceae</taxon>
        <taxon>Epidendroideae</taxon>
        <taxon>Malaxideae</taxon>
        <taxon>Dendrobiinae</taxon>
        <taxon>Dendrobium</taxon>
    </lineage>
</organism>
<dbReference type="Pfam" id="PF00240">
    <property type="entry name" value="ubiquitin"/>
    <property type="match status" value="1"/>
</dbReference>
<evidence type="ECO:0000259" key="9">
    <source>
        <dbReference type="PROSITE" id="PS50290"/>
    </source>
</evidence>
<feature type="domain" description="Ubiquitin-like" evidence="8">
    <location>
        <begin position="294"/>
        <end position="365"/>
    </location>
</feature>